<dbReference type="KEGG" id="sgrg:L0C25_17910"/>
<proteinExistence type="predicted"/>
<comment type="subcellular location">
    <subcellularLocation>
        <location evidence="1">Secreted</location>
    </subcellularLocation>
</comment>
<evidence type="ECO:0000256" key="1">
    <source>
        <dbReference type="ARBA" id="ARBA00004613"/>
    </source>
</evidence>
<name>A0AA46YKZ6_9ACTN</name>
<reference evidence="5" key="1">
    <citation type="submission" date="2022-01" db="EMBL/GenBank/DDBJ databases">
        <title>Nocardioidaceae gen. sp. A5X3R13.</title>
        <authorList>
            <person name="Lopez Marin M.A."/>
            <person name="Uhlik O."/>
        </authorList>
    </citation>
    <scope>NUCLEOTIDE SEQUENCE</scope>
    <source>
        <strain evidence="5">A5X3R13</strain>
    </source>
</reference>
<dbReference type="PANTHER" id="PTHR38340">
    <property type="entry name" value="S-LAYER PROTEIN"/>
    <property type="match status" value="1"/>
</dbReference>
<dbReference type="GO" id="GO:0005509">
    <property type="term" value="F:calcium ion binding"/>
    <property type="evidence" value="ECO:0007669"/>
    <property type="project" value="InterPro"/>
</dbReference>
<evidence type="ECO:0000313" key="5">
    <source>
        <dbReference type="EMBL" id="UYM04393.1"/>
    </source>
</evidence>
<dbReference type="Pfam" id="PF00353">
    <property type="entry name" value="HemolysinCabind"/>
    <property type="match status" value="4"/>
</dbReference>
<sequence>MRTYSMVIAGAVVVLISGLTSSASAEHSSAGAPTCQGETATIVVEHGDGSTSGTDERDVIVVRPRWQGPEAKVHAGKGDDVICGFGDLHGGPGEDSFANSSDSCVHGGLGDDRSFGGRGQNCMDGGRGADVMHGDAGGDVFSGGLGDDVFYGGPGRDQILERGPRDIRIDLARGVANGRGHDRLYSVRDAGVGPGRNVVVGTAGANLISALGDGDNRFYARGGRDRVFGGSATDRIFTGPGRDFVKSGGGADVVSAGRGDDLLNGGRGADRGDGGPGDDRCVRIEQPRHCEA</sequence>
<dbReference type="SUPFAM" id="SSF51120">
    <property type="entry name" value="beta-Roll"/>
    <property type="match status" value="2"/>
</dbReference>
<keyword evidence="6" id="KW-1185">Reference proteome</keyword>
<evidence type="ECO:0000256" key="4">
    <source>
        <dbReference type="SAM" id="SignalP"/>
    </source>
</evidence>
<evidence type="ECO:0000313" key="6">
    <source>
        <dbReference type="Proteomes" id="UP001164390"/>
    </source>
</evidence>
<feature type="compositionally biased region" description="Basic and acidic residues" evidence="3">
    <location>
        <begin position="268"/>
        <end position="292"/>
    </location>
</feature>
<keyword evidence="4" id="KW-0732">Signal</keyword>
<dbReference type="Gene3D" id="2.150.10.10">
    <property type="entry name" value="Serralysin-like metalloprotease, C-terminal"/>
    <property type="match status" value="2"/>
</dbReference>
<dbReference type="PANTHER" id="PTHR38340:SF1">
    <property type="entry name" value="S-LAYER PROTEIN"/>
    <property type="match status" value="1"/>
</dbReference>
<dbReference type="InterPro" id="IPR011049">
    <property type="entry name" value="Serralysin-like_metalloprot_C"/>
</dbReference>
<evidence type="ECO:0008006" key="7">
    <source>
        <dbReference type="Google" id="ProtNLM"/>
    </source>
</evidence>
<evidence type="ECO:0000256" key="2">
    <source>
        <dbReference type="ARBA" id="ARBA00022525"/>
    </source>
</evidence>
<dbReference type="PRINTS" id="PR00313">
    <property type="entry name" value="CABNDNGRPT"/>
</dbReference>
<evidence type="ECO:0000256" key="3">
    <source>
        <dbReference type="SAM" id="MobiDB-lite"/>
    </source>
</evidence>
<dbReference type="GO" id="GO:0005576">
    <property type="term" value="C:extracellular region"/>
    <property type="evidence" value="ECO:0007669"/>
    <property type="project" value="UniProtKB-SubCell"/>
</dbReference>
<feature type="chain" id="PRO_5041411130" description="Calcium-binding protein" evidence="4">
    <location>
        <begin position="26"/>
        <end position="292"/>
    </location>
</feature>
<dbReference type="RefSeq" id="WP_271633093.1">
    <property type="nucleotide sequence ID" value="NZ_CP094970.1"/>
</dbReference>
<dbReference type="Proteomes" id="UP001164390">
    <property type="component" value="Chromosome"/>
</dbReference>
<feature type="region of interest" description="Disordered" evidence="3">
    <location>
        <begin position="256"/>
        <end position="292"/>
    </location>
</feature>
<gene>
    <name evidence="5" type="ORF">L0C25_17910</name>
</gene>
<organism evidence="5 6">
    <name type="scientific">Solicola gregarius</name>
    <dbReference type="NCBI Taxonomy" id="2908642"/>
    <lineage>
        <taxon>Bacteria</taxon>
        <taxon>Bacillati</taxon>
        <taxon>Actinomycetota</taxon>
        <taxon>Actinomycetes</taxon>
        <taxon>Propionibacteriales</taxon>
        <taxon>Nocardioidaceae</taxon>
        <taxon>Solicola</taxon>
    </lineage>
</organism>
<protein>
    <recommendedName>
        <fullName evidence="7">Calcium-binding protein</fullName>
    </recommendedName>
</protein>
<feature type="signal peptide" evidence="4">
    <location>
        <begin position="1"/>
        <end position="25"/>
    </location>
</feature>
<dbReference type="EMBL" id="CP094970">
    <property type="protein sequence ID" value="UYM04393.1"/>
    <property type="molecule type" value="Genomic_DNA"/>
</dbReference>
<accession>A0AA46YKZ6</accession>
<keyword evidence="2" id="KW-0964">Secreted</keyword>
<dbReference type="InterPro" id="IPR050557">
    <property type="entry name" value="RTX_toxin/Mannuronan_C5-epim"/>
</dbReference>
<dbReference type="InterPro" id="IPR001343">
    <property type="entry name" value="Hemolysn_Ca-bd"/>
</dbReference>
<dbReference type="AlphaFoldDB" id="A0AA46YKZ6"/>